<accession>A0A9E5JSM2</accession>
<dbReference type="Gene3D" id="2.30.29.80">
    <property type="match status" value="1"/>
</dbReference>
<dbReference type="InterPro" id="IPR010879">
    <property type="entry name" value="DUF1508"/>
</dbReference>
<dbReference type="Proteomes" id="UP000818266">
    <property type="component" value="Unassembled WGS sequence"/>
</dbReference>
<dbReference type="AlphaFoldDB" id="A0A9E5JSM2"/>
<dbReference type="InterPro" id="IPR036913">
    <property type="entry name" value="YegP-like_sf"/>
</dbReference>
<evidence type="ECO:0000313" key="4">
    <source>
        <dbReference type="Proteomes" id="UP000818266"/>
    </source>
</evidence>
<proteinExistence type="predicted"/>
<evidence type="ECO:0000259" key="2">
    <source>
        <dbReference type="Pfam" id="PF07411"/>
    </source>
</evidence>
<reference evidence="3 4" key="1">
    <citation type="submission" date="2020-03" db="EMBL/GenBank/DDBJ databases">
        <title>Chryseoglobus sp. isolated from a deep-sea seamount.</title>
        <authorList>
            <person name="Zhang D.-C."/>
        </authorList>
    </citation>
    <scope>NUCLEOTIDE SEQUENCE [LARGE SCALE GENOMIC DNA]</scope>
    <source>
        <strain evidence="3 4">KN1116</strain>
    </source>
</reference>
<dbReference type="RefSeq" id="WP_152584331.1">
    <property type="nucleotide sequence ID" value="NZ_JAVJUB010000061.1"/>
</dbReference>
<gene>
    <name evidence="3" type="ORF">FK219_013210</name>
</gene>
<dbReference type="SUPFAM" id="SSF160113">
    <property type="entry name" value="YegP-like"/>
    <property type="match status" value="2"/>
</dbReference>
<evidence type="ECO:0000256" key="1">
    <source>
        <dbReference type="SAM" id="MobiDB-lite"/>
    </source>
</evidence>
<organism evidence="3 4">
    <name type="scientific">Microcella pacifica</name>
    <dbReference type="NCBI Taxonomy" id="2591847"/>
    <lineage>
        <taxon>Bacteria</taxon>
        <taxon>Bacillati</taxon>
        <taxon>Actinomycetota</taxon>
        <taxon>Actinomycetes</taxon>
        <taxon>Micrococcales</taxon>
        <taxon>Microbacteriaceae</taxon>
        <taxon>Microcella</taxon>
    </lineage>
</organism>
<dbReference type="EMBL" id="VIKT02000044">
    <property type="protein sequence ID" value="NHF64181.1"/>
    <property type="molecule type" value="Genomic_DNA"/>
</dbReference>
<name>A0A9E5JSM2_9MICO</name>
<sequence length="105" mass="11315">MRFYVGNNTSGDPSWWLFGANDELAAWAGETFASESNARRAALAFKAGAATASYEVYADTGGNWRWRARRASDKVAASGESFDSKSNAERAAVNVKDNARYAPGP</sequence>
<dbReference type="OrthoDB" id="3784557at2"/>
<dbReference type="Pfam" id="PF07411">
    <property type="entry name" value="DUF1508"/>
    <property type="match status" value="1"/>
</dbReference>
<evidence type="ECO:0000313" key="3">
    <source>
        <dbReference type="EMBL" id="NHF64181.1"/>
    </source>
</evidence>
<feature type="domain" description="DUF1508" evidence="2">
    <location>
        <begin position="59"/>
        <end position="102"/>
    </location>
</feature>
<feature type="region of interest" description="Disordered" evidence="1">
    <location>
        <begin position="77"/>
        <end position="105"/>
    </location>
</feature>
<protein>
    <submittedName>
        <fullName evidence="3">DUF1508 domain-containing protein</fullName>
    </submittedName>
</protein>
<comment type="caution">
    <text evidence="3">The sequence shown here is derived from an EMBL/GenBank/DDBJ whole genome shotgun (WGS) entry which is preliminary data.</text>
</comment>
<keyword evidence="4" id="KW-1185">Reference proteome</keyword>